<feature type="domain" description="Histidine kinase" evidence="8">
    <location>
        <begin position="329"/>
        <end position="549"/>
    </location>
</feature>
<dbReference type="InterPro" id="IPR036890">
    <property type="entry name" value="HATPase_C_sf"/>
</dbReference>
<dbReference type="GO" id="GO:0009927">
    <property type="term" value="F:histidine phosphotransfer kinase activity"/>
    <property type="evidence" value="ECO:0007669"/>
    <property type="project" value="TreeGrafter"/>
</dbReference>
<comment type="caution">
    <text evidence="11">The sequence shown here is derived from an EMBL/GenBank/DDBJ whole genome shotgun (WGS) entry which is preliminary data.</text>
</comment>
<dbReference type="SMART" id="SM00387">
    <property type="entry name" value="HATPase_c"/>
    <property type="match status" value="1"/>
</dbReference>
<evidence type="ECO:0000256" key="5">
    <source>
        <dbReference type="ARBA" id="ARBA00022777"/>
    </source>
</evidence>
<evidence type="ECO:0000256" key="1">
    <source>
        <dbReference type="ARBA" id="ARBA00000085"/>
    </source>
</evidence>
<dbReference type="Gene3D" id="1.10.287.130">
    <property type="match status" value="1"/>
</dbReference>
<dbReference type="eggNOG" id="COG5002">
    <property type="taxonomic scope" value="Bacteria"/>
</dbReference>
<keyword evidence="4" id="KW-0808">Transferase</keyword>
<dbReference type="CDD" id="cd17546">
    <property type="entry name" value="REC_hyHK_CKI1_RcsC-like"/>
    <property type="match status" value="1"/>
</dbReference>
<keyword evidence="7" id="KW-0472">Membrane</keyword>
<dbReference type="InterPro" id="IPR006189">
    <property type="entry name" value="CHASE_dom"/>
</dbReference>
<evidence type="ECO:0000256" key="7">
    <source>
        <dbReference type="SAM" id="Phobius"/>
    </source>
</evidence>
<dbReference type="EC" id="2.7.13.3" evidence="2"/>
<dbReference type="PROSITE" id="PS50109">
    <property type="entry name" value="HIS_KIN"/>
    <property type="match status" value="1"/>
</dbReference>
<dbReference type="GO" id="GO:0005886">
    <property type="term" value="C:plasma membrane"/>
    <property type="evidence" value="ECO:0007669"/>
    <property type="project" value="TreeGrafter"/>
</dbReference>
<evidence type="ECO:0000313" key="12">
    <source>
        <dbReference type="Proteomes" id="UP000028521"/>
    </source>
</evidence>
<dbReference type="FunFam" id="3.30.565.10:FF:000010">
    <property type="entry name" value="Sensor histidine kinase RcsC"/>
    <property type="match status" value="1"/>
</dbReference>
<dbReference type="InterPro" id="IPR005467">
    <property type="entry name" value="His_kinase_dom"/>
</dbReference>
<dbReference type="Pfam" id="PF00512">
    <property type="entry name" value="HisKA"/>
    <property type="match status" value="1"/>
</dbReference>
<dbReference type="AlphaFoldDB" id="A0A084TIG3"/>
<evidence type="ECO:0000313" key="11">
    <source>
        <dbReference type="EMBL" id="KFB00499.1"/>
    </source>
</evidence>
<dbReference type="CDD" id="cd16922">
    <property type="entry name" value="HATPase_EvgS-ArcB-TorS-like"/>
    <property type="match status" value="1"/>
</dbReference>
<dbReference type="Pfam" id="PF02518">
    <property type="entry name" value="HATPase_c"/>
    <property type="match status" value="1"/>
</dbReference>
<keyword evidence="3 6" id="KW-0597">Phosphoprotein</keyword>
<dbReference type="SMART" id="SM00448">
    <property type="entry name" value="REC"/>
    <property type="match status" value="1"/>
</dbReference>
<reference evidence="11 12" key="1">
    <citation type="journal article" date="2014" name="Genome Announc.">
        <title>Draft Genome Sequence of the Algicidal Bacterium Mangrovimonas yunxiaonensis Strain LY01.</title>
        <authorList>
            <person name="Li Y."/>
            <person name="Zhu H."/>
            <person name="Li C."/>
            <person name="Zhang H."/>
            <person name="Chen Z."/>
            <person name="Zheng W."/>
            <person name="Xu H."/>
            <person name="Zheng T."/>
        </authorList>
    </citation>
    <scope>NUCLEOTIDE SEQUENCE [LARGE SCALE GENOMIC DNA]</scope>
    <source>
        <strain evidence="11 12">LY01</strain>
    </source>
</reference>
<evidence type="ECO:0000256" key="3">
    <source>
        <dbReference type="ARBA" id="ARBA00022553"/>
    </source>
</evidence>
<sequence>MKNLTQTLTSGKNILIIPIIIFFGLSTVAFFIWEKSISDYQIRVKEQIQLTGNISTKEFIKTINKEVQRLENLKTRLEVSNGRFHNYWAKETNMILSQSQTIKFIEWIDTTMVIKKITPLKGNENALGLDISKIDYRKNDWVKHTTNKTINITSWSKMTQGGDAFLIDIPTYYNNKLQGTVSAGMDFTTSFNEFTSGLENYCIELIDDNGTSFYTYNLANKANVGDEYTFTNTLEADKLKGQNWELRLHPTNELLSSTNETAFINYTLIFGVALSFMLSLLIYFYHKSLKETQRALEGNTRLANLNLRLKKEKKRAEDASKAKTDFLSNMSHEIRTPLHAILGFLQILKQSEFNDREKEYINLMGKSSKSLLAIVNDILEIHKIESGTVTLEETAFIPLKKVREITDTFQLQFIDKGLYLKTDFIKNGGIKVKGDKNKFSQVVTNILKNALKFTPKGGIDITYCEHILDDRLNVRVVVKDTGVGIPNNKLNSIFKRFIQIDSSLKKQHEGSGLGLAISKEFAELLNGDITVESSENEGSTFVFTAMFKICENQENIVKKPLDSLSLSHLNILVVDDNKINVIVLRKLLEEVNINVDVANNGLEALKKTKVNDYHIIFMDIHMPEMDGYEATQNIRKVNDQVVIIGLSANVTTDAIEKAMKSGMTNYLTKPFVKERLYKLINMYFPEKVEG</sequence>
<dbReference type="InterPro" id="IPR003594">
    <property type="entry name" value="HATPase_dom"/>
</dbReference>
<dbReference type="STRING" id="1197477.IA57_08430"/>
<organism evidence="11 12">
    <name type="scientific">Mangrovimonas yunxiaonensis</name>
    <dbReference type="NCBI Taxonomy" id="1197477"/>
    <lineage>
        <taxon>Bacteria</taxon>
        <taxon>Pseudomonadati</taxon>
        <taxon>Bacteroidota</taxon>
        <taxon>Flavobacteriia</taxon>
        <taxon>Flavobacteriales</taxon>
        <taxon>Flavobacteriaceae</taxon>
        <taxon>Mangrovimonas</taxon>
    </lineage>
</organism>
<accession>A0A084TIG3</accession>
<dbReference type="PROSITE" id="PS50110">
    <property type="entry name" value="RESPONSE_REGULATORY"/>
    <property type="match status" value="1"/>
</dbReference>
<dbReference type="SUPFAM" id="SSF47384">
    <property type="entry name" value="Homodimeric domain of signal transducing histidine kinase"/>
    <property type="match status" value="1"/>
</dbReference>
<comment type="catalytic activity">
    <reaction evidence="1">
        <text>ATP + protein L-histidine = ADP + protein N-phospho-L-histidine.</text>
        <dbReference type="EC" id="2.7.13.3"/>
    </reaction>
</comment>
<reference evidence="12" key="2">
    <citation type="submission" date="2014-07" db="EMBL/GenBank/DDBJ databases">
        <title>Genome sequence of Mangrovimonas yunxiaonensis.</title>
        <authorList>
            <person name="Li Y."/>
            <person name="Zheng T."/>
        </authorList>
    </citation>
    <scope>NUCLEOTIDE SEQUENCE [LARGE SCALE GENOMIC DNA]</scope>
    <source>
        <strain evidence="12">LY01</strain>
    </source>
</reference>
<dbReference type="EMBL" id="JPFK01000007">
    <property type="protein sequence ID" value="KFB00499.1"/>
    <property type="molecule type" value="Genomic_DNA"/>
</dbReference>
<dbReference type="Proteomes" id="UP000028521">
    <property type="component" value="Unassembled WGS sequence"/>
</dbReference>
<dbReference type="InterPro" id="IPR036097">
    <property type="entry name" value="HisK_dim/P_sf"/>
</dbReference>
<protein>
    <recommendedName>
        <fullName evidence="2">histidine kinase</fullName>
        <ecNumber evidence="2">2.7.13.3</ecNumber>
    </recommendedName>
</protein>
<evidence type="ECO:0000256" key="2">
    <source>
        <dbReference type="ARBA" id="ARBA00012438"/>
    </source>
</evidence>
<evidence type="ECO:0000256" key="4">
    <source>
        <dbReference type="ARBA" id="ARBA00022679"/>
    </source>
</evidence>
<dbReference type="Gene3D" id="3.30.565.10">
    <property type="entry name" value="Histidine kinase-like ATPase, C-terminal domain"/>
    <property type="match status" value="1"/>
</dbReference>
<feature type="domain" description="Response regulatory" evidence="9">
    <location>
        <begin position="570"/>
        <end position="684"/>
    </location>
</feature>
<dbReference type="eggNOG" id="COG3452">
    <property type="taxonomic scope" value="Bacteria"/>
</dbReference>
<keyword evidence="12" id="KW-1185">Reference proteome</keyword>
<keyword evidence="7" id="KW-1133">Transmembrane helix</keyword>
<dbReference type="InterPro" id="IPR011006">
    <property type="entry name" value="CheY-like_superfamily"/>
</dbReference>
<dbReference type="SMART" id="SM00388">
    <property type="entry name" value="HisKA"/>
    <property type="match status" value="1"/>
</dbReference>
<dbReference type="PRINTS" id="PR00344">
    <property type="entry name" value="BCTRLSENSOR"/>
</dbReference>
<evidence type="ECO:0000256" key="6">
    <source>
        <dbReference type="PROSITE-ProRule" id="PRU00169"/>
    </source>
</evidence>
<feature type="transmembrane region" description="Helical" evidence="7">
    <location>
        <begin position="12"/>
        <end position="33"/>
    </location>
</feature>
<dbReference type="SUPFAM" id="SSF52172">
    <property type="entry name" value="CheY-like"/>
    <property type="match status" value="1"/>
</dbReference>
<dbReference type="Pfam" id="PF00072">
    <property type="entry name" value="Response_reg"/>
    <property type="match status" value="1"/>
</dbReference>
<dbReference type="RefSeq" id="WP_036121855.1">
    <property type="nucleotide sequence ID" value="NZ_BMET01000001.1"/>
</dbReference>
<dbReference type="PROSITE" id="PS50839">
    <property type="entry name" value="CHASE"/>
    <property type="match status" value="1"/>
</dbReference>
<dbReference type="InterPro" id="IPR003661">
    <property type="entry name" value="HisK_dim/P_dom"/>
</dbReference>
<name>A0A084TIG3_9FLAO</name>
<dbReference type="OrthoDB" id="9811889at2"/>
<dbReference type="CDD" id="cd00082">
    <property type="entry name" value="HisKA"/>
    <property type="match status" value="1"/>
</dbReference>
<proteinExistence type="predicted"/>
<dbReference type="InterPro" id="IPR001789">
    <property type="entry name" value="Sig_transdc_resp-reg_receiver"/>
</dbReference>
<evidence type="ECO:0000259" key="9">
    <source>
        <dbReference type="PROSITE" id="PS50110"/>
    </source>
</evidence>
<feature type="modified residue" description="4-aspartylphosphate" evidence="6">
    <location>
        <position position="619"/>
    </location>
</feature>
<dbReference type="GO" id="GO:0000155">
    <property type="term" value="F:phosphorelay sensor kinase activity"/>
    <property type="evidence" value="ECO:0007669"/>
    <property type="project" value="InterPro"/>
</dbReference>
<keyword evidence="5" id="KW-0418">Kinase</keyword>
<dbReference type="InterPro" id="IPR004358">
    <property type="entry name" value="Sig_transdc_His_kin-like_C"/>
</dbReference>
<evidence type="ECO:0000259" key="10">
    <source>
        <dbReference type="PROSITE" id="PS50839"/>
    </source>
</evidence>
<evidence type="ECO:0000259" key="8">
    <source>
        <dbReference type="PROSITE" id="PS50109"/>
    </source>
</evidence>
<feature type="domain" description="CHASE" evidence="10">
    <location>
        <begin position="113"/>
        <end position="201"/>
    </location>
</feature>
<gene>
    <name evidence="11" type="ORF">IA57_08430</name>
</gene>
<keyword evidence="7" id="KW-0812">Transmembrane</keyword>
<dbReference type="PANTHER" id="PTHR43047">
    <property type="entry name" value="TWO-COMPONENT HISTIDINE PROTEIN KINASE"/>
    <property type="match status" value="1"/>
</dbReference>
<dbReference type="Gene3D" id="3.40.50.2300">
    <property type="match status" value="1"/>
</dbReference>
<dbReference type="SUPFAM" id="SSF55874">
    <property type="entry name" value="ATPase domain of HSP90 chaperone/DNA topoisomerase II/histidine kinase"/>
    <property type="match status" value="1"/>
</dbReference>
<dbReference type="PANTHER" id="PTHR43047:SF72">
    <property type="entry name" value="OSMOSENSING HISTIDINE PROTEIN KINASE SLN1"/>
    <property type="match status" value="1"/>
</dbReference>
<feature type="transmembrane region" description="Helical" evidence="7">
    <location>
        <begin position="263"/>
        <end position="285"/>
    </location>
</feature>